<feature type="transmembrane region" description="Helical" evidence="1">
    <location>
        <begin position="85"/>
        <end position="104"/>
    </location>
</feature>
<protein>
    <submittedName>
        <fullName evidence="2">DUF2868 domain-containing protein</fullName>
    </submittedName>
</protein>
<evidence type="ECO:0000313" key="2">
    <source>
        <dbReference type="EMBL" id="MCS0592611.1"/>
    </source>
</evidence>
<feature type="transmembrane region" description="Helical" evidence="1">
    <location>
        <begin position="116"/>
        <end position="140"/>
    </location>
</feature>
<keyword evidence="1" id="KW-1133">Transmembrane helix</keyword>
<dbReference type="Proteomes" id="UP001205560">
    <property type="component" value="Unassembled WGS sequence"/>
</dbReference>
<feature type="transmembrane region" description="Helical" evidence="1">
    <location>
        <begin position="279"/>
        <end position="303"/>
    </location>
</feature>
<evidence type="ECO:0000313" key="3">
    <source>
        <dbReference type="Proteomes" id="UP001205560"/>
    </source>
</evidence>
<keyword evidence="3" id="KW-1185">Reference proteome</keyword>
<organism evidence="2 3">
    <name type="scientific">Massilia norwichensis</name>
    <dbReference type="NCBI Taxonomy" id="1442366"/>
    <lineage>
        <taxon>Bacteria</taxon>
        <taxon>Pseudomonadati</taxon>
        <taxon>Pseudomonadota</taxon>
        <taxon>Betaproteobacteria</taxon>
        <taxon>Burkholderiales</taxon>
        <taxon>Oxalobacteraceae</taxon>
        <taxon>Telluria group</taxon>
        <taxon>Massilia</taxon>
    </lineage>
</organism>
<dbReference type="Pfam" id="PF11067">
    <property type="entry name" value="DUF2868"/>
    <property type="match status" value="1"/>
</dbReference>
<proteinExistence type="predicted"/>
<keyword evidence="1" id="KW-0812">Transmembrane</keyword>
<feature type="transmembrane region" description="Helical" evidence="1">
    <location>
        <begin position="239"/>
        <end position="259"/>
    </location>
</feature>
<feature type="transmembrane region" description="Helical" evidence="1">
    <location>
        <begin position="198"/>
        <end position="219"/>
    </location>
</feature>
<name>A0ABT2AEH8_9BURK</name>
<comment type="caution">
    <text evidence="2">The sequence shown here is derived from an EMBL/GenBank/DDBJ whole genome shotgun (WGS) entry which is preliminary data.</text>
</comment>
<dbReference type="RefSeq" id="WP_258848378.1">
    <property type="nucleotide sequence ID" value="NZ_JANUGX010000055.1"/>
</dbReference>
<gene>
    <name evidence="2" type="ORF">NX782_25860</name>
</gene>
<dbReference type="InterPro" id="IPR021296">
    <property type="entry name" value="DUF2868"/>
</dbReference>
<sequence length="492" mass="54393">MKEQVARRVTLVRAIETADVKHEVLSDDDRMYASRSARELAQWSAADGKSPLTLDHFLEQRSEQILKRLAERTPALRSFLHRRPLLPLLSALLPLLALIAGAAIDHIADPHRVDLLSAPLLLIIGWNLLVYLILLVWLLIPARRTGWVGPEWMRRLSVGKARLPRKLPAPLAAALGEYTADWTQLSWKLTHARLSRTVHLSAAAFALGAILSLYARGLLTEYAAGWESTFLDANQVHTLLSWLFAPALFLFPIEGFSVADVQALRFVQEPSGAGGARWVHLYAATLLLLVILPRLVLSLFAGWRAARLARRFPIDLQQPYFRNLATHIGAGPGPVTLRVLPYSFTLDERRDRGLSAIAVSMYGEQTRVMLRPSLPYGEDPKGILLDLRPDAGDATVTAVLFNLASTPEQENHGALLSAIARQLPGVGVLVDESSMTERATHPTGTDPRVAERIALWRQFCTHYQLPVTIVNLLQPEKYKADMQGGVAAAGAR</sequence>
<dbReference type="EMBL" id="JANUGX010000055">
    <property type="protein sequence ID" value="MCS0592611.1"/>
    <property type="molecule type" value="Genomic_DNA"/>
</dbReference>
<reference evidence="2 3" key="1">
    <citation type="submission" date="2022-08" db="EMBL/GenBank/DDBJ databases">
        <title>Reclassification of Massilia species as members of the genera Telluria, Duganella, Pseudoduganella, Mokoshia gen. nov. and Zemynaea gen. nov. using orthogonal and non-orthogonal genome-based approaches.</title>
        <authorList>
            <person name="Bowman J.P."/>
        </authorList>
    </citation>
    <scope>NUCLEOTIDE SEQUENCE [LARGE SCALE GENOMIC DNA]</scope>
    <source>
        <strain evidence="2 3">LMG 28164</strain>
    </source>
</reference>
<accession>A0ABT2AEH8</accession>
<keyword evidence="1" id="KW-0472">Membrane</keyword>
<evidence type="ECO:0000256" key="1">
    <source>
        <dbReference type="SAM" id="Phobius"/>
    </source>
</evidence>